<proteinExistence type="predicted"/>
<evidence type="ECO:0000313" key="2">
    <source>
        <dbReference type="EMBL" id="EHQ89196.1"/>
    </source>
</evidence>
<dbReference type="AlphaFoldDB" id="H5XUA0"/>
<dbReference type="RefSeq" id="WP_007782617.1">
    <property type="nucleotide sequence ID" value="NZ_CM001441.1"/>
</dbReference>
<organism evidence="2 3">
    <name type="scientific">Desulfosporosinus youngiae DSM 17734</name>
    <dbReference type="NCBI Taxonomy" id="768710"/>
    <lineage>
        <taxon>Bacteria</taxon>
        <taxon>Bacillati</taxon>
        <taxon>Bacillota</taxon>
        <taxon>Clostridia</taxon>
        <taxon>Eubacteriales</taxon>
        <taxon>Desulfitobacteriaceae</taxon>
        <taxon>Desulfosporosinus</taxon>
    </lineage>
</organism>
<keyword evidence="1" id="KW-0732">Signal</keyword>
<dbReference type="Proteomes" id="UP000005104">
    <property type="component" value="Chromosome"/>
</dbReference>
<evidence type="ECO:0000256" key="1">
    <source>
        <dbReference type="SAM" id="SignalP"/>
    </source>
</evidence>
<gene>
    <name evidence="2" type="ORF">DesyoDRAFT_2104</name>
</gene>
<dbReference type="EMBL" id="CM001441">
    <property type="protein sequence ID" value="EHQ89196.1"/>
    <property type="molecule type" value="Genomic_DNA"/>
</dbReference>
<reference evidence="2 3" key="1">
    <citation type="submission" date="2011-11" db="EMBL/GenBank/DDBJ databases">
        <title>The Noncontiguous Finished genome of Desulfosporosinus youngiae DSM 17734.</title>
        <authorList>
            <consortium name="US DOE Joint Genome Institute (JGI-PGF)"/>
            <person name="Lucas S."/>
            <person name="Han J."/>
            <person name="Lapidus A."/>
            <person name="Cheng J.-F."/>
            <person name="Goodwin L."/>
            <person name="Pitluck S."/>
            <person name="Peters L."/>
            <person name="Ovchinnikova G."/>
            <person name="Lu M."/>
            <person name="Land M.L."/>
            <person name="Hauser L."/>
            <person name="Pester M."/>
            <person name="Spring S."/>
            <person name="Ollivier B."/>
            <person name="Rattei T."/>
            <person name="Klenk H.-P."/>
            <person name="Wagner M."/>
            <person name="Loy A."/>
            <person name="Woyke T.J."/>
        </authorList>
    </citation>
    <scope>NUCLEOTIDE SEQUENCE [LARGE SCALE GENOMIC DNA]</scope>
    <source>
        <strain evidence="2 3">DSM 17734</strain>
    </source>
</reference>
<name>H5XUA0_9FIRM</name>
<accession>H5XUA0</accession>
<dbReference type="OrthoDB" id="9975746at2"/>
<sequence>MLTQRIKLSGLILLLLLLIAGCLPAKSNQVDNKTEEQPAEIVGDMVKTVGEPDSNNINNPSEVENNKPEQITSISEVATVAASVPQATKPENSEPIYTRETFKTPDGLYTIERPLLLYPVGNIQLPLRQSLTVRWEGTAKGYLLKLTRLGDGYSRASETIVDAYLGDVRSYTIPASKFLGGAEYSFALSATPPLGVERMYPHWLTVRPVNLSATQAIIKVDNDILREPIITFPDKNAELSLADLTLKWQFEWNDVRGRPYMELEIEDSEGQRVILESWVNNEGKNYSYTIPKSHLVSGEAYKIRLMLTFNGISQTTRSSFKIK</sequence>
<dbReference type="PROSITE" id="PS51257">
    <property type="entry name" value="PROKAR_LIPOPROTEIN"/>
    <property type="match status" value="1"/>
</dbReference>
<protein>
    <submittedName>
        <fullName evidence="2">Uncharacterized protein</fullName>
    </submittedName>
</protein>
<evidence type="ECO:0000313" key="3">
    <source>
        <dbReference type="Proteomes" id="UP000005104"/>
    </source>
</evidence>
<feature type="chain" id="PRO_5003601331" evidence="1">
    <location>
        <begin position="26"/>
        <end position="323"/>
    </location>
</feature>
<feature type="signal peptide" evidence="1">
    <location>
        <begin position="1"/>
        <end position="25"/>
    </location>
</feature>
<keyword evidence="3" id="KW-1185">Reference proteome</keyword>
<dbReference type="HOGENOM" id="CLU_859780_0_0_9"/>